<keyword evidence="3" id="KW-1185">Reference proteome</keyword>
<proteinExistence type="predicted"/>
<dbReference type="InterPro" id="IPR023213">
    <property type="entry name" value="CAT-like_dom_sf"/>
</dbReference>
<evidence type="ECO:0000313" key="2">
    <source>
        <dbReference type="EMBL" id="KAJ7720290.1"/>
    </source>
</evidence>
<dbReference type="EMBL" id="JARJLG010000281">
    <property type="protein sequence ID" value="KAJ7720290.1"/>
    <property type="molecule type" value="Genomic_DNA"/>
</dbReference>
<organism evidence="2 3">
    <name type="scientific">Mycena maculata</name>
    <dbReference type="NCBI Taxonomy" id="230809"/>
    <lineage>
        <taxon>Eukaryota</taxon>
        <taxon>Fungi</taxon>
        <taxon>Dikarya</taxon>
        <taxon>Basidiomycota</taxon>
        <taxon>Agaricomycotina</taxon>
        <taxon>Agaricomycetes</taxon>
        <taxon>Agaricomycetidae</taxon>
        <taxon>Agaricales</taxon>
        <taxon>Marasmiineae</taxon>
        <taxon>Mycenaceae</taxon>
        <taxon>Mycena</taxon>
    </lineage>
</organism>
<reference evidence="2" key="1">
    <citation type="submission" date="2023-03" db="EMBL/GenBank/DDBJ databases">
        <title>Massive genome expansion in bonnet fungi (Mycena s.s.) driven by repeated elements and novel gene families across ecological guilds.</title>
        <authorList>
            <consortium name="Lawrence Berkeley National Laboratory"/>
            <person name="Harder C.B."/>
            <person name="Miyauchi S."/>
            <person name="Viragh M."/>
            <person name="Kuo A."/>
            <person name="Thoen E."/>
            <person name="Andreopoulos B."/>
            <person name="Lu D."/>
            <person name="Skrede I."/>
            <person name="Drula E."/>
            <person name="Henrissat B."/>
            <person name="Morin E."/>
            <person name="Kohler A."/>
            <person name="Barry K."/>
            <person name="LaButti K."/>
            <person name="Morin E."/>
            <person name="Salamov A."/>
            <person name="Lipzen A."/>
            <person name="Mereny Z."/>
            <person name="Hegedus B."/>
            <person name="Baldrian P."/>
            <person name="Stursova M."/>
            <person name="Weitz H."/>
            <person name="Taylor A."/>
            <person name="Grigoriev I.V."/>
            <person name="Nagy L.G."/>
            <person name="Martin F."/>
            <person name="Kauserud H."/>
        </authorList>
    </citation>
    <scope>NUCLEOTIDE SEQUENCE</scope>
    <source>
        <strain evidence="2">CBHHK188m</strain>
    </source>
</reference>
<dbReference type="AlphaFoldDB" id="A0AAD7HGJ9"/>
<dbReference type="Proteomes" id="UP001215280">
    <property type="component" value="Unassembled WGS sequence"/>
</dbReference>
<evidence type="ECO:0000313" key="3">
    <source>
        <dbReference type="Proteomes" id="UP001215280"/>
    </source>
</evidence>
<dbReference type="Gene3D" id="3.30.559.10">
    <property type="entry name" value="Chloramphenicol acetyltransferase-like domain"/>
    <property type="match status" value="1"/>
</dbReference>
<gene>
    <name evidence="2" type="ORF">DFH07DRAFT_1008899</name>
</gene>
<evidence type="ECO:0000256" key="1">
    <source>
        <dbReference type="SAM" id="MobiDB-lite"/>
    </source>
</evidence>
<comment type="caution">
    <text evidence="2">The sequence shown here is derived from an EMBL/GenBank/DDBJ whole genome shotgun (WGS) entry which is preliminary data.</text>
</comment>
<name>A0AAD7HGJ9_9AGAR</name>
<feature type="region of interest" description="Disordered" evidence="1">
    <location>
        <begin position="376"/>
        <end position="409"/>
    </location>
</feature>
<protein>
    <submittedName>
        <fullName evidence="2">Uncharacterized protein</fullName>
    </submittedName>
</protein>
<sequence>MSYSHQHESKPPVVSPAYSRKLGQNELSYLLPSRARGVNDMSTRIIFRAPQALVSPLRLRIVWAIIRVRNSLLACRVEMAPGSYDNARFTSVLSRCRYTPPSSPEDAVEEAARTLAIHHNKMGPELDRDFISGPRKLSLECLSCMDVVHHGQVAPGVEEYHMALTVLHAITDGTRSGHGNLILELLGGSTSPGGPARSDGELMQILEMKWSKRWGQRRIAYEAAARRIDSQNVHRRSIGAHAFPRISSPVTKTTLVDVKFNRAETTTPLARCKAERVTLQNTVFALFNFTWIRTAQNFANDGLHRHQPPAAPRRHLASKMTLALGYGNIVLPAFIPSSADPRAMFWLRALSAQSQMRRQTQSPLLLSRSQILSAERGRRPKAFARQDDEADGTLPPSPWTQIPAEPALNTGNPPPIALLGISRLGDLSATYQTESYPSIEFLDSVDPSRKAHPPLHPQRARVFLDDVGMGQRGVSFWAVWGHFVGGLYELILEDPRSHSLFKLWPFLSPPPHACILNQNHNTGLYKQLQRLLAV</sequence>
<accession>A0AAD7HGJ9</accession>